<dbReference type="RefSeq" id="WP_097053646.1">
    <property type="nucleotide sequence ID" value="NZ_OBMM01000009.1"/>
</dbReference>
<dbReference type="InterPro" id="IPR006674">
    <property type="entry name" value="HD_domain"/>
</dbReference>
<evidence type="ECO:0000313" key="4">
    <source>
        <dbReference type="Proteomes" id="UP000219068"/>
    </source>
</evidence>
<evidence type="ECO:0000259" key="2">
    <source>
        <dbReference type="Pfam" id="PF01966"/>
    </source>
</evidence>
<proteinExistence type="predicted"/>
<organism evidence="3 4">
    <name type="scientific">Thalassospira xiamenensis</name>
    <dbReference type="NCBI Taxonomy" id="220697"/>
    <lineage>
        <taxon>Bacteria</taxon>
        <taxon>Pseudomonadati</taxon>
        <taxon>Pseudomonadota</taxon>
        <taxon>Alphaproteobacteria</taxon>
        <taxon>Rhodospirillales</taxon>
        <taxon>Thalassospiraceae</taxon>
        <taxon>Thalassospira</taxon>
    </lineage>
</organism>
<keyword evidence="3" id="KW-0418">Kinase</keyword>
<evidence type="ECO:0000313" key="3">
    <source>
        <dbReference type="EMBL" id="SOC30540.1"/>
    </source>
</evidence>
<sequence length="412" mass="47367">MKSPHLAHFMPNPGEALDWKSMSDAFPWIEAMKGSTQDPVHHAEGDVWVHTRMVTEELVASSEWQLESYENRFISFAAAVLHDVAKPRTRTAIDGRITNPGHSRVGAIDARNILWEMNVPINIREEVCAIIRVHQWPFYAVERLHTDREWEALRVLAATSFNTTNKKLAMMAEADLRGRICSDHDKILDNIELFRYMAQELDCFEHPFKFHNDHTRLKYFQEPDRFRPEAIIFDDTSDDFVMTVISGLAGAGKSHWVKEATSDRGYLAGQPVISLDGIRSELKIKPTDNQGMVSQLSKQRAKEYLGAKRSFVWDATNVGLQQREPLTAMAMRYGARVRMVYIEASLSDLLAGNKGRDQEVPLKDIQRMRHRWEPPTLAECHVRENFLRSEYALPKDPSFEQKDFESTAMSHR</sequence>
<keyword evidence="1" id="KW-0547">Nucleotide-binding</keyword>
<dbReference type="AlphaFoldDB" id="A0A285TZ23"/>
<dbReference type="Gene3D" id="1.10.3090.10">
    <property type="entry name" value="cca-adding enzyme, domain 2"/>
    <property type="match status" value="1"/>
</dbReference>
<dbReference type="SUPFAM" id="SSF109604">
    <property type="entry name" value="HD-domain/PDEase-like"/>
    <property type="match status" value="1"/>
</dbReference>
<dbReference type="CDD" id="cd00077">
    <property type="entry name" value="HDc"/>
    <property type="match status" value="1"/>
</dbReference>
<dbReference type="EMBL" id="OBMM01000009">
    <property type="protein sequence ID" value="SOC30540.1"/>
    <property type="molecule type" value="Genomic_DNA"/>
</dbReference>
<protein>
    <submittedName>
        <fullName evidence="3">Predicted kinase</fullName>
    </submittedName>
</protein>
<name>A0A285TZ23_9PROT</name>
<dbReference type="GO" id="GO:0000166">
    <property type="term" value="F:nucleotide binding"/>
    <property type="evidence" value="ECO:0007669"/>
    <property type="project" value="UniProtKB-KW"/>
</dbReference>
<dbReference type="InterPro" id="IPR050124">
    <property type="entry name" value="tRNA_CCA-adding_enzyme"/>
</dbReference>
<feature type="domain" description="HD" evidence="2">
    <location>
        <begin position="65"/>
        <end position="135"/>
    </location>
</feature>
<accession>A0A285TZ23</accession>
<dbReference type="PANTHER" id="PTHR47545">
    <property type="entry name" value="MULTIFUNCTIONAL CCA PROTEIN"/>
    <property type="match status" value="1"/>
</dbReference>
<dbReference type="PANTHER" id="PTHR47545:SF1">
    <property type="entry name" value="MULTIFUNCTIONAL CCA PROTEIN"/>
    <property type="match status" value="1"/>
</dbReference>
<gene>
    <name evidence="3" type="ORF">SAMN05428964_10991</name>
</gene>
<keyword evidence="3" id="KW-0808">Transferase</keyword>
<dbReference type="InterPro" id="IPR027417">
    <property type="entry name" value="P-loop_NTPase"/>
</dbReference>
<dbReference type="SUPFAM" id="SSF52540">
    <property type="entry name" value="P-loop containing nucleoside triphosphate hydrolases"/>
    <property type="match status" value="1"/>
</dbReference>
<dbReference type="Pfam" id="PF01966">
    <property type="entry name" value="HD"/>
    <property type="match status" value="1"/>
</dbReference>
<dbReference type="InterPro" id="IPR003607">
    <property type="entry name" value="HD/PDEase_dom"/>
</dbReference>
<dbReference type="Proteomes" id="UP000219068">
    <property type="component" value="Unassembled WGS sequence"/>
</dbReference>
<dbReference type="GO" id="GO:0016301">
    <property type="term" value="F:kinase activity"/>
    <property type="evidence" value="ECO:0007669"/>
    <property type="project" value="UniProtKB-KW"/>
</dbReference>
<evidence type="ECO:0000256" key="1">
    <source>
        <dbReference type="ARBA" id="ARBA00022741"/>
    </source>
</evidence>
<dbReference type="Gene3D" id="3.40.50.300">
    <property type="entry name" value="P-loop containing nucleotide triphosphate hydrolases"/>
    <property type="match status" value="1"/>
</dbReference>
<dbReference type="Pfam" id="PF13671">
    <property type="entry name" value="AAA_33"/>
    <property type="match status" value="1"/>
</dbReference>
<reference evidence="3 4" key="1">
    <citation type="submission" date="2017-08" db="EMBL/GenBank/DDBJ databases">
        <authorList>
            <person name="de Groot N.N."/>
        </authorList>
    </citation>
    <scope>NUCLEOTIDE SEQUENCE [LARGE SCALE GENOMIC DNA]</scope>
    <source>
        <strain evidence="3 4">USBA 78</strain>
    </source>
</reference>